<dbReference type="Gene3D" id="3.40.50.2000">
    <property type="entry name" value="Glycogen Phosphorylase B"/>
    <property type="match status" value="2"/>
</dbReference>
<reference evidence="2" key="2">
    <citation type="journal article" date="2021" name="Sci. Rep.">
        <title>The distribution of antibiotic resistance genes in chicken gut microbiota commensals.</title>
        <authorList>
            <person name="Juricova H."/>
            <person name="Matiasovicova J."/>
            <person name="Kubasova T."/>
            <person name="Cejkova D."/>
            <person name="Rychlik I."/>
        </authorList>
    </citation>
    <scope>NUCLEOTIDE SEQUENCE</scope>
    <source>
        <strain evidence="2">An559</strain>
    </source>
</reference>
<proteinExistence type="predicted"/>
<dbReference type="PANTHER" id="PTHR45947:SF3">
    <property type="entry name" value="SULFOQUINOVOSYL TRANSFERASE SQD2"/>
    <property type="match status" value="1"/>
</dbReference>
<evidence type="ECO:0000259" key="1">
    <source>
        <dbReference type="Pfam" id="PF13439"/>
    </source>
</evidence>
<reference evidence="2" key="1">
    <citation type="submission" date="2020-08" db="EMBL/GenBank/DDBJ databases">
        <authorList>
            <person name="Cejkova D."/>
            <person name="Kubasova T."/>
            <person name="Jahodarova E."/>
            <person name="Rychlik I."/>
        </authorList>
    </citation>
    <scope>NUCLEOTIDE SEQUENCE</scope>
    <source>
        <strain evidence="2">An559</strain>
    </source>
</reference>
<gene>
    <name evidence="2" type="ORF">H6A12_03510</name>
</gene>
<dbReference type="RefSeq" id="WP_204444804.1">
    <property type="nucleotide sequence ID" value="NZ_JACJKY010000004.1"/>
</dbReference>
<sequence>MILVLTNNYPSEDNLYANGFVHTRVLGYLKKGIEVEVFVCKKNMGQTTYTYQGVSVVTGSANDLKTYLEEHQVEKICIHFLSPEMIKGMDRVKKQFDLFIFVHGNEALFWYERLFRSTTSSIHNFLVYCHNAVFNTLSIFNIRRFLRKTKNCLHFITVSEWMMRKTCKNWKVDESRFTIIPNYINEEVFFSKRKSEADRLKILSIRPYSSSKYANDMSMDFIQKLSQYDFFSQLEIKIVGKGNMFAELTSKVSMFPNVLIENRFLNQEQIKSYHDEYGIFLCPTRQDAQGVSMCEAMSSGLVPLTLNNTAIPEFVKEQEILSCDTDDMVQKFVYLYNHPSLYTELSEKISKEIQEQCGYEKTITKEIQLVAGE</sequence>
<organism evidence="2 3">
    <name type="scientific">Merdimmobilis hominis</name>
    <dbReference type="NCBI Taxonomy" id="2897707"/>
    <lineage>
        <taxon>Bacteria</taxon>
        <taxon>Bacillati</taxon>
        <taxon>Bacillota</taxon>
        <taxon>Clostridia</taxon>
        <taxon>Eubacteriales</taxon>
        <taxon>Oscillospiraceae</taxon>
        <taxon>Merdimmobilis</taxon>
    </lineage>
</organism>
<accession>A0A938X6S4</accession>
<dbReference type="InterPro" id="IPR050194">
    <property type="entry name" value="Glycosyltransferase_grp1"/>
</dbReference>
<dbReference type="CDD" id="cd03801">
    <property type="entry name" value="GT4_PimA-like"/>
    <property type="match status" value="1"/>
</dbReference>
<dbReference type="GO" id="GO:0016757">
    <property type="term" value="F:glycosyltransferase activity"/>
    <property type="evidence" value="ECO:0007669"/>
    <property type="project" value="TreeGrafter"/>
</dbReference>
<dbReference type="SUPFAM" id="SSF53756">
    <property type="entry name" value="UDP-Glycosyltransferase/glycogen phosphorylase"/>
    <property type="match status" value="1"/>
</dbReference>
<dbReference type="Pfam" id="PF13692">
    <property type="entry name" value="Glyco_trans_1_4"/>
    <property type="match status" value="1"/>
</dbReference>
<protein>
    <submittedName>
        <fullName evidence="2">Glycosyltransferase family 4 protein</fullName>
    </submittedName>
</protein>
<dbReference type="Pfam" id="PF13439">
    <property type="entry name" value="Glyco_transf_4"/>
    <property type="match status" value="1"/>
</dbReference>
<evidence type="ECO:0000313" key="2">
    <source>
        <dbReference type="EMBL" id="MBM6920226.1"/>
    </source>
</evidence>
<keyword evidence="3" id="KW-1185">Reference proteome</keyword>
<dbReference type="Proteomes" id="UP000774750">
    <property type="component" value="Unassembled WGS sequence"/>
</dbReference>
<feature type="domain" description="Glycosyltransferase subfamily 4-like N-terminal" evidence="1">
    <location>
        <begin position="89"/>
        <end position="187"/>
    </location>
</feature>
<dbReference type="PANTHER" id="PTHR45947">
    <property type="entry name" value="SULFOQUINOVOSYL TRANSFERASE SQD2"/>
    <property type="match status" value="1"/>
</dbReference>
<evidence type="ECO:0000313" key="3">
    <source>
        <dbReference type="Proteomes" id="UP000774750"/>
    </source>
</evidence>
<dbReference type="EMBL" id="JACJKY010000004">
    <property type="protein sequence ID" value="MBM6920226.1"/>
    <property type="molecule type" value="Genomic_DNA"/>
</dbReference>
<dbReference type="InterPro" id="IPR028098">
    <property type="entry name" value="Glyco_trans_4-like_N"/>
</dbReference>
<comment type="caution">
    <text evidence="2">The sequence shown here is derived from an EMBL/GenBank/DDBJ whole genome shotgun (WGS) entry which is preliminary data.</text>
</comment>
<dbReference type="AlphaFoldDB" id="A0A938X6S4"/>
<name>A0A938X6S4_9FIRM</name>